<name>A0A6P1TSZ1_9FIRM</name>
<dbReference type="KEGG" id="anr:Ana3638_23615"/>
<evidence type="ECO:0000256" key="4">
    <source>
        <dbReference type="PROSITE-ProRule" id="PRU00335"/>
    </source>
</evidence>
<reference evidence="6 7" key="1">
    <citation type="submission" date="2020-01" db="EMBL/GenBank/DDBJ databases">
        <title>Genome analysis of Anaerocolumna sp. CBA3638.</title>
        <authorList>
            <person name="Kim J."/>
            <person name="Roh S.W."/>
        </authorList>
    </citation>
    <scope>NUCLEOTIDE SEQUENCE [LARGE SCALE GENOMIC DNA]</scope>
    <source>
        <strain evidence="6 7">CBA3638</strain>
    </source>
</reference>
<dbReference type="InterPro" id="IPR009057">
    <property type="entry name" value="Homeodomain-like_sf"/>
</dbReference>
<keyword evidence="3" id="KW-0804">Transcription</keyword>
<keyword evidence="1" id="KW-0805">Transcription regulation</keyword>
<dbReference type="GO" id="GO:0003700">
    <property type="term" value="F:DNA-binding transcription factor activity"/>
    <property type="evidence" value="ECO:0007669"/>
    <property type="project" value="TreeGrafter"/>
</dbReference>
<evidence type="ECO:0000259" key="5">
    <source>
        <dbReference type="PROSITE" id="PS50977"/>
    </source>
</evidence>
<evidence type="ECO:0000313" key="6">
    <source>
        <dbReference type="EMBL" id="QHQ63392.1"/>
    </source>
</evidence>
<keyword evidence="2 4" id="KW-0238">DNA-binding</keyword>
<dbReference type="AlphaFoldDB" id="A0A6P1TSZ1"/>
<dbReference type="Gene3D" id="1.10.357.10">
    <property type="entry name" value="Tetracycline Repressor, domain 2"/>
    <property type="match status" value="1"/>
</dbReference>
<feature type="DNA-binding region" description="H-T-H motif" evidence="4">
    <location>
        <begin position="28"/>
        <end position="47"/>
    </location>
</feature>
<feature type="domain" description="HTH tetR-type" evidence="5">
    <location>
        <begin position="4"/>
        <end position="65"/>
    </location>
</feature>
<organism evidence="6 7">
    <name type="scientific">Anaerocolumna sedimenticola</name>
    <dbReference type="NCBI Taxonomy" id="2696063"/>
    <lineage>
        <taxon>Bacteria</taxon>
        <taxon>Bacillati</taxon>
        <taxon>Bacillota</taxon>
        <taxon>Clostridia</taxon>
        <taxon>Lachnospirales</taxon>
        <taxon>Lachnospiraceae</taxon>
        <taxon>Anaerocolumna</taxon>
    </lineage>
</organism>
<dbReference type="PANTHER" id="PTHR30055">
    <property type="entry name" value="HTH-TYPE TRANSCRIPTIONAL REGULATOR RUTR"/>
    <property type="match status" value="1"/>
</dbReference>
<dbReference type="Proteomes" id="UP000464314">
    <property type="component" value="Chromosome"/>
</dbReference>
<sequence length="185" mass="20750">MPYSEAREKIISAVRELLSEGCPVEDITVRKIAQQAGVGIGTVSYHFHSKDKLVYEVIAGQMANLAEGLSPSEGSGTPFERLKGFFYQTAELALQYSEIFRVQLSYEIVNGDMSICYFITPLLKELYGGTKSDLEIKVIALQMISAMQVILLKMEEFKRYSGINIRDTKEREEALNIILNTAIKP</sequence>
<dbReference type="GO" id="GO:0000976">
    <property type="term" value="F:transcription cis-regulatory region binding"/>
    <property type="evidence" value="ECO:0007669"/>
    <property type="project" value="TreeGrafter"/>
</dbReference>
<dbReference type="SUPFAM" id="SSF46689">
    <property type="entry name" value="Homeodomain-like"/>
    <property type="match status" value="1"/>
</dbReference>
<dbReference type="InterPro" id="IPR001647">
    <property type="entry name" value="HTH_TetR"/>
</dbReference>
<dbReference type="InterPro" id="IPR050109">
    <property type="entry name" value="HTH-type_TetR-like_transc_reg"/>
</dbReference>
<evidence type="ECO:0000256" key="3">
    <source>
        <dbReference type="ARBA" id="ARBA00023163"/>
    </source>
</evidence>
<accession>A0A6P1TSZ1</accession>
<dbReference type="EMBL" id="CP048000">
    <property type="protein sequence ID" value="QHQ63392.1"/>
    <property type="molecule type" value="Genomic_DNA"/>
</dbReference>
<dbReference type="PANTHER" id="PTHR30055:SF234">
    <property type="entry name" value="HTH-TYPE TRANSCRIPTIONAL REGULATOR BETI"/>
    <property type="match status" value="1"/>
</dbReference>
<dbReference type="PROSITE" id="PS50977">
    <property type="entry name" value="HTH_TETR_2"/>
    <property type="match status" value="1"/>
</dbReference>
<keyword evidence="7" id="KW-1185">Reference proteome</keyword>
<evidence type="ECO:0000313" key="7">
    <source>
        <dbReference type="Proteomes" id="UP000464314"/>
    </source>
</evidence>
<gene>
    <name evidence="6" type="ORF">Ana3638_23615</name>
</gene>
<proteinExistence type="predicted"/>
<evidence type="ECO:0000256" key="2">
    <source>
        <dbReference type="ARBA" id="ARBA00023125"/>
    </source>
</evidence>
<dbReference type="RefSeq" id="WP_161840214.1">
    <property type="nucleotide sequence ID" value="NZ_CP048000.1"/>
</dbReference>
<protein>
    <submittedName>
        <fullName evidence="6">TetR family transcriptional regulator</fullName>
    </submittedName>
</protein>
<dbReference type="Pfam" id="PF00440">
    <property type="entry name" value="TetR_N"/>
    <property type="match status" value="1"/>
</dbReference>
<evidence type="ECO:0000256" key="1">
    <source>
        <dbReference type="ARBA" id="ARBA00023015"/>
    </source>
</evidence>